<dbReference type="OrthoDB" id="3692788at2"/>
<gene>
    <name evidence="2" type="ORF">SAMN04489718_2389</name>
</gene>
<keyword evidence="3" id="KW-1185">Reference proteome</keyword>
<dbReference type="EMBL" id="FNKO01000002">
    <property type="protein sequence ID" value="SDQ84103.1"/>
    <property type="molecule type" value="Genomic_DNA"/>
</dbReference>
<name>A0A1H1E612_9ACTN</name>
<feature type="compositionally biased region" description="Gly residues" evidence="1">
    <location>
        <begin position="103"/>
        <end position="112"/>
    </location>
</feature>
<proteinExistence type="predicted"/>
<evidence type="ECO:0000256" key="1">
    <source>
        <dbReference type="SAM" id="MobiDB-lite"/>
    </source>
</evidence>
<sequence>MPTRPISRYFNHGLTFRWAQGDREIAVKRGYVVEGNPFIEVTRPKHFSIADRPSEDPAQDRDTWLATIPANPSDWDKPGALARMAENWAAANPRSLPADNRGEGGAPTGQRR</sequence>
<dbReference type="Proteomes" id="UP000199301">
    <property type="component" value="Unassembled WGS sequence"/>
</dbReference>
<reference evidence="3" key="1">
    <citation type="submission" date="2016-10" db="EMBL/GenBank/DDBJ databases">
        <authorList>
            <person name="Varghese N."/>
            <person name="Submissions S."/>
        </authorList>
    </citation>
    <scope>NUCLEOTIDE SEQUENCE [LARGE SCALE GENOMIC DNA]</scope>
    <source>
        <strain evidence="3">DSM 45459</strain>
    </source>
</reference>
<feature type="region of interest" description="Disordered" evidence="1">
    <location>
        <begin position="90"/>
        <end position="112"/>
    </location>
</feature>
<dbReference type="RefSeq" id="WP_092523861.1">
    <property type="nucleotide sequence ID" value="NZ_FNKO01000002.1"/>
</dbReference>
<evidence type="ECO:0000313" key="2">
    <source>
        <dbReference type="EMBL" id="SDQ84103.1"/>
    </source>
</evidence>
<organism evidence="2 3">
    <name type="scientific">Actinopolyspora saharensis</name>
    <dbReference type="NCBI Taxonomy" id="995062"/>
    <lineage>
        <taxon>Bacteria</taxon>
        <taxon>Bacillati</taxon>
        <taxon>Actinomycetota</taxon>
        <taxon>Actinomycetes</taxon>
        <taxon>Actinopolysporales</taxon>
        <taxon>Actinopolysporaceae</taxon>
        <taxon>Actinopolyspora</taxon>
    </lineage>
</organism>
<protein>
    <submittedName>
        <fullName evidence="2">Uncharacterized protein</fullName>
    </submittedName>
</protein>
<accession>A0A1H1E612</accession>
<evidence type="ECO:0000313" key="3">
    <source>
        <dbReference type="Proteomes" id="UP000199301"/>
    </source>
</evidence>
<dbReference type="AlphaFoldDB" id="A0A1H1E612"/>